<dbReference type="Pfam" id="PF07676">
    <property type="entry name" value="PD40"/>
    <property type="match status" value="1"/>
</dbReference>
<dbReference type="SUPFAM" id="SSF82171">
    <property type="entry name" value="DPP6 N-terminal domain-like"/>
    <property type="match status" value="1"/>
</dbReference>
<gene>
    <name evidence="1" type="ORF">AWE51_21980</name>
</gene>
<dbReference type="InterPro" id="IPR011659">
    <property type="entry name" value="WD40"/>
</dbReference>
<comment type="caution">
    <text evidence="1">The sequence shown here is derived from an EMBL/GenBank/DDBJ whole genome shotgun (WGS) entry which is preliminary data.</text>
</comment>
<accession>A0A163BGL7</accession>
<organism evidence="1 2">
    <name type="scientific">Aquimarina aggregata</name>
    <dbReference type="NCBI Taxonomy" id="1642818"/>
    <lineage>
        <taxon>Bacteria</taxon>
        <taxon>Pseudomonadati</taxon>
        <taxon>Bacteroidota</taxon>
        <taxon>Flavobacteriia</taxon>
        <taxon>Flavobacteriales</taxon>
        <taxon>Flavobacteriaceae</taxon>
        <taxon>Aquimarina</taxon>
    </lineage>
</organism>
<protein>
    <submittedName>
        <fullName evidence="1">Uncharacterized protein</fullName>
    </submittedName>
</protein>
<evidence type="ECO:0000313" key="2">
    <source>
        <dbReference type="Proteomes" id="UP000076715"/>
    </source>
</evidence>
<keyword evidence="2" id="KW-1185">Reference proteome</keyword>
<dbReference type="RefSeq" id="WP_066312181.1">
    <property type="nucleotide sequence ID" value="NZ_LQRT01000005.1"/>
</dbReference>
<name>A0A163BGL7_9FLAO</name>
<proteinExistence type="predicted"/>
<evidence type="ECO:0000313" key="1">
    <source>
        <dbReference type="EMBL" id="KZS41375.1"/>
    </source>
</evidence>
<dbReference type="OrthoDB" id="9809364at2"/>
<dbReference type="InterPro" id="IPR011042">
    <property type="entry name" value="6-blade_b-propeller_TolB-like"/>
</dbReference>
<dbReference type="AlphaFoldDB" id="A0A163BGL7"/>
<dbReference type="Proteomes" id="UP000076715">
    <property type="component" value="Unassembled WGS sequence"/>
</dbReference>
<dbReference type="EMBL" id="LQRT01000005">
    <property type="protein sequence ID" value="KZS41375.1"/>
    <property type="molecule type" value="Genomic_DNA"/>
</dbReference>
<sequence>MKKILLIFTVFLYLGCTKRAETLKPKEQFLAGQVPKEIPVAFMPNLVSKDSLIHKGIFSNDYTRYYYTVSDKKFSKFDIKMIHKKNGKWSKPTIAFFNSSYNDHGMSFSPNGNTLYFSSTRPTDIKGIPDTWHLWKCENINGNWSTPKFIDIPNLRNKLVSHPSVTDKGTLYFHSSNIDYSDMTIYFSNQKNGKFEDAKKVHLIPQHSNGYCTPYIAPDGTFLLYASIGEPLTLNISYKKNDRWSTPEQLPSAINQNNQGNPYITPDGAFLFYTHQYKDDKMGWDIFWVSTKSFLHIEE</sequence>
<dbReference type="Gene3D" id="2.120.10.30">
    <property type="entry name" value="TolB, C-terminal domain"/>
    <property type="match status" value="1"/>
</dbReference>
<reference evidence="1 2" key="1">
    <citation type="submission" date="2016-01" db="EMBL/GenBank/DDBJ databases">
        <title>The draft genome sequence of Aquimarina sp. RZW4-3-2.</title>
        <authorList>
            <person name="Wang Y."/>
        </authorList>
    </citation>
    <scope>NUCLEOTIDE SEQUENCE [LARGE SCALE GENOMIC DNA]</scope>
    <source>
        <strain evidence="1 2">RZW4-3-2</strain>
    </source>
</reference>
<dbReference type="STRING" id="1642818.AWE51_21980"/>